<dbReference type="RefSeq" id="WP_078928430.1">
    <property type="nucleotide sequence ID" value="NZ_FUXX01000011.1"/>
</dbReference>
<accession>A0A1T4V6M6</accession>
<dbReference type="AlphaFoldDB" id="A0A1T4V6M6"/>
<dbReference type="SUPFAM" id="SSF53756">
    <property type="entry name" value="UDP-Glycosyltransferase/glycogen phosphorylase"/>
    <property type="match status" value="1"/>
</dbReference>
<dbReference type="Proteomes" id="UP000242432">
    <property type="component" value="Unassembled WGS sequence"/>
</dbReference>
<keyword evidence="2" id="KW-1185">Reference proteome</keyword>
<organism evidence="1 2">
    <name type="scientific">Succinivibrio dextrinosolvens DSM 3072</name>
    <dbReference type="NCBI Taxonomy" id="1123324"/>
    <lineage>
        <taxon>Bacteria</taxon>
        <taxon>Pseudomonadati</taxon>
        <taxon>Pseudomonadota</taxon>
        <taxon>Gammaproteobacteria</taxon>
        <taxon>Aeromonadales</taxon>
        <taxon>Succinivibrionaceae</taxon>
        <taxon>Succinivibrio</taxon>
    </lineage>
</organism>
<dbReference type="EMBL" id="FUXX01000011">
    <property type="protein sequence ID" value="SKA60574.1"/>
    <property type="molecule type" value="Genomic_DNA"/>
</dbReference>
<reference evidence="2" key="1">
    <citation type="submission" date="2017-02" db="EMBL/GenBank/DDBJ databases">
        <authorList>
            <person name="Varghese N."/>
            <person name="Submissions S."/>
        </authorList>
    </citation>
    <scope>NUCLEOTIDE SEQUENCE [LARGE SCALE GENOMIC DNA]</scope>
    <source>
        <strain evidence="2">DSM 3072</strain>
    </source>
</reference>
<gene>
    <name evidence="1" type="ORF">SAMN02745213_00906</name>
</gene>
<protein>
    <submittedName>
        <fullName evidence="1">Uncharacterized protein</fullName>
    </submittedName>
</protein>
<dbReference type="Gene3D" id="3.40.50.2000">
    <property type="entry name" value="Glycogen Phosphorylase B"/>
    <property type="match status" value="2"/>
</dbReference>
<evidence type="ECO:0000313" key="1">
    <source>
        <dbReference type="EMBL" id="SKA60574.1"/>
    </source>
</evidence>
<sequence length="379" mass="44119">MKVAILETIVPSAHEVEFNRGLVMELRRQGHEPYFLVPENFKFTDNYGVPITYLEGGSPITYRKAGLFKKIFLSITREIRRIRWFSSAVEKAKELNCDCIVIPTASPRYLRSIQHSKLRFSKLPVVVNMQLYSFERKGRLEQFRALAKKTLPFENIHITFCTHYHFIKDFKNVEYINPPFYGPSLIESKGTYDGHEPIVIGLYGIYRKDPNTLTLLKILAESEFSVPVKVIMQTVTNNERDQQSCDEIVRLYKDNPRFTFFDGFLFAESWQHAIDDVDIILSPYASKQYFYAYSAMCFNALGFKKPVIISDSVNPQLLDEYKVGLMLDFKNYEETKSKVESFINNFKEDYPKYLAEINRAADVYSFENVVKGLLKYKAV</sequence>
<name>A0A1T4V6M6_9GAMM</name>
<proteinExistence type="predicted"/>
<evidence type="ECO:0000313" key="2">
    <source>
        <dbReference type="Proteomes" id="UP000242432"/>
    </source>
</evidence>